<evidence type="ECO:0000256" key="2">
    <source>
        <dbReference type="ARBA" id="ARBA00022737"/>
    </source>
</evidence>
<keyword evidence="3" id="KW-0325">Glycoprotein</keyword>
<dbReference type="EMBL" id="JAQNDN010000019">
    <property type="protein sequence ID" value="MDC0672206.1"/>
    <property type="molecule type" value="Genomic_DNA"/>
</dbReference>
<reference evidence="6 7" key="1">
    <citation type="submission" date="2022-11" db="EMBL/GenBank/DDBJ databases">
        <title>Minimal conservation of predation-associated metabolite biosynthetic gene clusters underscores biosynthetic potential of Myxococcota including descriptions for ten novel species: Archangium lansinium sp. nov., Myxococcus landrumus sp. nov., Nannocystis bai.</title>
        <authorList>
            <person name="Ahearne A."/>
            <person name="Stevens C."/>
            <person name="Dowd S."/>
        </authorList>
    </citation>
    <scope>NUCLEOTIDE SEQUENCE [LARGE SCALE GENOMIC DNA]</scope>
    <source>
        <strain evidence="6 7">NCELM</strain>
    </source>
</reference>
<accession>A0ABT5BDK7</accession>
<dbReference type="RefSeq" id="WP_272003555.1">
    <property type="nucleotide sequence ID" value="NZ_JAQNDN010000019.1"/>
</dbReference>
<comment type="caution">
    <text evidence="6">The sequence shown here is derived from an EMBL/GenBank/DDBJ whole genome shotgun (WGS) entry which is preliminary data.</text>
</comment>
<evidence type="ECO:0000256" key="5">
    <source>
        <dbReference type="SAM" id="SignalP"/>
    </source>
</evidence>
<dbReference type="InterPro" id="IPR013517">
    <property type="entry name" value="FG-GAP"/>
</dbReference>
<dbReference type="InterPro" id="IPR013519">
    <property type="entry name" value="Int_alpha_beta-p"/>
</dbReference>
<feature type="signal peptide" evidence="5">
    <location>
        <begin position="1"/>
        <end position="27"/>
    </location>
</feature>
<organism evidence="6 7">
    <name type="scientific">Nannocystis radixulma</name>
    <dbReference type="NCBI Taxonomy" id="2995305"/>
    <lineage>
        <taxon>Bacteria</taxon>
        <taxon>Pseudomonadati</taxon>
        <taxon>Myxococcota</taxon>
        <taxon>Polyangia</taxon>
        <taxon>Nannocystales</taxon>
        <taxon>Nannocystaceae</taxon>
        <taxon>Nannocystis</taxon>
    </lineage>
</organism>
<evidence type="ECO:0000256" key="4">
    <source>
        <dbReference type="SAM" id="MobiDB-lite"/>
    </source>
</evidence>
<evidence type="ECO:0000313" key="6">
    <source>
        <dbReference type="EMBL" id="MDC0672206.1"/>
    </source>
</evidence>
<name>A0ABT5BDK7_9BACT</name>
<dbReference type="Proteomes" id="UP001217838">
    <property type="component" value="Unassembled WGS sequence"/>
</dbReference>
<evidence type="ECO:0000256" key="1">
    <source>
        <dbReference type="ARBA" id="ARBA00022729"/>
    </source>
</evidence>
<keyword evidence="7" id="KW-1185">Reference proteome</keyword>
<feature type="chain" id="PRO_5046980327" description="Integrin" evidence="5">
    <location>
        <begin position="28"/>
        <end position="652"/>
    </location>
</feature>
<dbReference type="Pfam" id="PF14312">
    <property type="entry name" value="FG-GAP_2"/>
    <property type="match status" value="3"/>
</dbReference>
<feature type="region of interest" description="Disordered" evidence="4">
    <location>
        <begin position="40"/>
        <end position="88"/>
    </location>
</feature>
<dbReference type="Gene3D" id="2.130.10.130">
    <property type="entry name" value="Integrin alpha, N-terminal"/>
    <property type="match status" value="4"/>
</dbReference>
<feature type="compositionally biased region" description="Low complexity" evidence="4">
    <location>
        <begin position="40"/>
        <end position="79"/>
    </location>
</feature>
<sequence>MANTETLKRRSAARRLGLALTCAGAPACFYNPQVGQITTDSTASETGTTATSTSSTSDTSAGDTHETTTTAPTTSTSDTIEPPPGFPEATTLQLSFSAIKRFEFSWSAAAGATHYRLRERLPDADDYVQLGEDIPDESISLEMPLHLRIGASYILQACNAEGCTDSEPVDVVDSMVEAVGYFKASNTDEGDAFGLSVALSADGATLAVGAYREASAATGVNGDEADDSLAGAGAVYVFARVDGSWSQQAYIKASNPDLLDYFGAAVALSADGRTLAVGARNEDSGAAGINGNEADNATKQAGAAYVFLRTGETWSQQAYVKASNAGEGDVFGTAVALSGDGDVLAVGAPNESSGATGIDGIQLDETAVGAGAVYTFTRSNGTWSQQSYIKASNTSPDYNFGSALALAADGKTLAVASESESSAAKGINGNQANTSASNAGAVYVFVYANATWSQQAYVKASNTEEYDHYGYSVALSADGHTLAVGSLQENSCATGIGGDQADDSCSAAGAVYVYTRTEGIWFQQAYVKASNTGESDLFGYRVALTADGNTLAVSATQEASMATGIAGDQADDSVFVAGAAYVFVRTDDVWSQRAYVKATNPGPYDYFGYGLALSADGNTLAVGAMGEDSSTVGIGGDAADKAADGAGAVYLY</sequence>
<gene>
    <name evidence="6" type="ORF">POL58_30945</name>
</gene>
<evidence type="ECO:0000256" key="3">
    <source>
        <dbReference type="ARBA" id="ARBA00023180"/>
    </source>
</evidence>
<evidence type="ECO:0000313" key="7">
    <source>
        <dbReference type="Proteomes" id="UP001217838"/>
    </source>
</evidence>
<evidence type="ECO:0008006" key="8">
    <source>
        <dbReference type="Google" id="ProtNLM"/>
    </source>
</evidence>
<keyword evidence="1 5" id="KW-0732">Signal</keyword>
<dbReference type="SUPFAM" id="SSF50965">
    <property type="entry name" value="Galactose oxidase, central domain"/>
    <property type="match status" value="1"/>
</dbReference>
<keyword evidence="2" id="KW-0677">Repeat</keyword>
<dbReference type="InterPro" id="IPR028994">
    <property type="entry name" value="Integrin_alpha_N"/>
</dbReference>
<dbReference type="PANTHER" id="PTHR36220">
    <property type="entry name" value="UNNAMED PRODUCT"/>
    <property type="match status" value="1"/>
</dbReference>
<protein>
    <recommendedName>
        <fullName evidence="8">Integrin</fullName>
    </recommendedName>
</protein>
<dbReference type="SMART" id="SM00191">
    <property type="entry name" value="Int_alpha"/>
    <property type="match status" value="5"/>
</dbReference>
<dbReference type="PANTHER" id="PTHR36220:SF1">
    <property type="entry name" value="GAMMA TUBULIN COMPLEX COMPONENT C-TERMINAL DOMAIN-CONTAINING PROTEIN"/>
    <property type="match status" value="1"/>
</dbReference>
<dbReference type="InterPro" id="IPR011043">
    <property type="entry name" value="Gal_Oxase/kelch_b-propeller"/>
</dbReference>
<proteinExistence type="predicted"/>